<name>A0AAN5TB35_LEGPN</name>
<accession>A0AAN5TB35</accession>
<dbReference type="EMBL" id="DACWOD010000008">
    <property type="protein sequence ID" value="HAU2396957.1"/>
    <property type="molecule type" value="Genomic_DNA"/>
</dbReference>
<sequence length="1090" mass="124701">MFIYNSWNVKFILLLQIMIIRELFNWIHNDSATLHLSDQTIERDLIEQEESQARQTHRVLLGNVRLLKYSGSSNTEAIKELEQHCLFMDYLQLYKQEFVKDGKNSVCLIALRNLLSHSHEEQLRLMPKINELFQILLRDNKESALSFYDKNKELFRHCTEIQERVTFEFLQQKMEADSKSVMTQVDYFNEHLAYQENPLGIIVLCRNWIGETEKFTALILWLLERKVSVEKILLTNLLQDFLKYHLFTLHSRDNEVSRLYSLLGHFPEAQELVMAAQKISCGELMFQQYSLDGIFRGKNLPVVSPEIPPLQFSLSKDNFIALHRTFGPAFLTAGIATATNHGEVAWLDMLRHTLNQPETLKILPDIINIIAREYSPKVLKTLADLISESTAHQLLTLNQSCVFHLLQHKPRLLHDITEENVMEYINHLIRLDTHDQEIIYQLMALFRVLLKKNHPATKAVFEAILDNLVNHPQLLEDEEFLTHLKKYPDCELLLEDRCENILKQLNFCIAEQTSGLLFGKHNYFIIEDVWLGTLRKFAVLQQINPQMKFSFGHKYALQARIAEIVFIHQGDLFDLDTFIDALDLPPVTSSGEISPYERALIEILATIDNDLIRKQIIQKLETAPFNRLDWHEREYGNQTVFIKAAKKGNLGLINLLEDKIEPSVLNKALRAAAKNYQWETLDHLCSLPDVELRRDEMDDLVVYLAEHGRIESVKKLLKLYDYKPSTELIGTILKKAIDNDNLQVVMYFCKLPVESPKQSMLDRLFKLAIQLQHWDIVEYLANSKHYSPSQTTLEKAFQQTALAMQHEAVEILGNVEKTPVRAIVIERALLKASKLGHTKVVQSICALPSESLTKQTIEDALEQAAAEGHLDIVSCLCEPGTTTLRQPGINSGMKIAVQAGKLSVVNYFCSMTGSNKPTPRLIDQTLVMAAKKGQTAIFIAIHSNYQTPPGKHAIEQSFQLAITAGKLPILDYLCRHEGYGLNQSKVDQALISAVKSKQLEIVSYLCESLEITPSRKALRIAVSKAISSDQPGLAEYLRSRSMDKSKLTDTLVDEIDSTSKVGNQLETNGLFKKKKRQTDREPQILFNLTI</sequence>
<dbReference type="PANTHER" id="PTHR46586:SF3">
    <property type="entry name" value="ANKYRIN REPEAT-CONTAINING PROTEIN"/>
    <property type="match status" value="1"/>
</dbReference>
<evidence type="ECO:0000313" key="1">
    <source>
        <dbReference type="EMBL" id="HAU2396957.1"/>
    </source>
</evidence>
<dbReference type="Gene3D" id="1.25.40.20">
    <property type="entry name" value="Ankyrin repeat-containing domain"/>
    <property type="match status" value="2"/>
</dbReference>
<dbReference type="AlphaFoldDB" id="A0AAN5TB35"/>
<dbReference type="SUPFAM" id="SSF48403">
    <property type="entry name" value="Ankyrin repeat"/>
    <property type="match status" value="1"/>
</dbReference>
<dbReference type="InterPro" id="IPR052050">
    <property type="entry name" value="SecEffector_AnkRepeat"/>
</dbReference>
<dbReference type="Proteomes" id="UP000863577">
    <property type="component" value="Unassembled WGS sequence"/>
</dbReference>
<dbReference type="InterPro" id="IPR036770">
    <property type="entry name" value="Ankyrin_rpt-contain_sf"/>
</dbReference>
<evidence type="ECO:0008006" key="3">
    <source>
        <dbReference type="Google" id="ProtNLM"/>
    </source>
</evidence>
<gene>
    <name evidence="1" type="ORF">JBK99_11555</name>
</gene>
<organism evidence="1 2">
    <name type="scientific">Legionella pneumophila</name>
    <dbReference type="NCBI Taxonomy" id="446"/>
    <lineage>
        <taxon>Bacteria</taxon>
        <taxon>Pseudomonadati</taxon>
        <taxon>Pseudomonadota</taxon>
        <taxon>Gammaproteobacteria</taxon>
        <taxon>Legionellales</taxon>
        <taxon>Legionellaceae</taxon>
        <taxon>Legionella</taxon>
    </lineage>
</organism>
<evidence type="ECO:0000313" key="2">
    <source>
        <dbReference type="Proteomes" id="UP000863577"/>
    </source>
</evidence>
<dbReference type="PANTHER" id="PTHR46586">
    <property type="entry name" value="ANKYRIN REPEAT-CONTAINING PROTEIN"/>
    <property type="match status" value="1"/>
</dbReference>
<reference evidence="1" key="1">
    <citation type="journal article" date="2018" name="Genome Biol.">
        <title>SKESA: strategic k-mer extension for scrupulous assemblies.</title>
        <authorList>
            <person name="Souvorov A."/>
            <person name="Agarwala R."/>
            <person name="Lipman D.J."/>
        </authorList>
    </citation>
    <scope>NUCLEOTIDE SEQUENCE</scope>
    <source>
        <strain evidence="1">CL18-200174</strain>
    </source>
</reference>
<reference evidence="1" key="2">
    <citation type="submission" date="2019-09" db="EMBL/GenBank/DDBJ databases">
        <authorList>
            <consortium name="NCBI Pathogen Detection Project"/>
        </authorList>
    </citation>
    <scope>NUCLEOTIDE SEQUENCE</scope>
    <source>
        <strain evidence="1">CL18-200174</strain>
    </source>
</reference>
<comment type="caution">
    <text evidence="1">The sequence shown here is derived from an EMBL/GenBank/DDBJ whole genome shotgun (WGS) entry which is preliminary data.</text>
</comment>
<proteinExistence type="predicted"/>
<protein>
    <recommendedName>
        <fullName evidence="3">Ankyrin repeats (3 copies)</fullName>
    </recommendedName>
</protein>